<accession>A0A9N9NFM7</accession>
<dbReference type="OrthoDB" id="2427573at2759"/>
<reference evidence="1" key="1">
    <citation type="submission" date="2021-06" db="EMBL/GenBank/DDBJ databases">
        <authorList>
            <person name="Kallberg Y."/>
            <person name="Tangrot J."/>
            <person name="Rosling A."/>
        </authorList>
    </citation>
    <scope>NUCLEOTIDE SEQUENCE</scope>
    <source>
        <strain evidence="1">IN212</strain>
    </source>
</reference>
<feature type="non-terminal residue" evidence="1">
    <location>
        <position position="1"/>
    </location>
</feature>
<keyword evidence="2" id="KW-1185">Reference proteome</keyword>
<dbReference type="EMBL" id="CAJVPZ010027005">
    <property type="protein sequence ID" value="CAG8727346.1"/>
    <property type="molecule type" value="Genomic_DNA"/>
</dbReference>
<organism evidence="1 2">
    <name type="scientific">Racocetra fulgida</name>
    <dbReference type="NCBI Taxonomy" id="60492"/>
    <lineage>
        <taxon>Eukaryota</taxon>
        <taxon>Fungi</taxon>
        <taxon>Fungi incertae sedis</taxon>
        <taxon>Mucoromycota</taxon>
        <taxon>Glomeromycotina</taxon>
        <taxon>Glomeromycetes</taxon>
        <taxon>Diversisporales</taxon>
        <taxon>Gigasporaceae</taxon>
        <taxon>Racocetra</taxon>
    </lineage>
</organism>
<dbReference type="AlphaFoldDB" id="A0A9N9NFM7"/>
<gene>
    <name evidence="1" type="ORF">RFULGI_LOCUS11875</name>
</gene>
<comment type="caution">
    <text evidence="1">The sequence shown here is derived from an EMBL/GenBank/DDBJ whole genome shotgun (WGS) entry which is preliminary data.</text>
</comment>
<evidence type="ECO:0000313" key="2">
    <source>
        <dbReference type="Proteomes" id="UP000789396"/>
    </source>
</evidence>
<protein>
    <submittedName>
        <fullName evidence="1">2359_t:CDS:1</fullName>
    </submittedName>
</protein>
<name>A0A9N9NFM7_9GLOM</name>
<sequence>QKCKNPEEEKELYAACDQFLIKQGIEVLNEKNRQQPRVSKRRSVIEGDTIQVVTISADDKTRKAVYDFLRSQTTPKHPRTLIASQKNDGSFPLHELVTEHLEIPVVHINEPIKRYVHSPALRECDASVWNTAFTITYMRIVLDKYETEWQSACQPALKWVSEQIKDQELEKELFAACEQYLFELGFDLLNKSKETTKSVTKETIRSVDVPPTRYGSDGGVLSPKDAYLNSELIVVGAACTANRQLHKSYSETVKPTKEKAREEILVFAEQEVDKLFANNVTHSNKEDVLQRAKRAARFLIDQYYEEGGCS</sequence>
<evidence type="ECO:0000313" key="1">
    <source>
        <dbReference type="EMBL" id="CAG8727346.1"/>
    </source>
</evidence>
<dbReference type="Proteomes" id="UP000789396">
    <property type="component" value="Unassembled WGS sequence"/>
</dbReference>
<proteinExistence type="predicted"/>